<evidence type="ECO:0000313" key="5">
    <source>
        <dbReference type="EMBL" id="OMC32813.1"/>
    </source>
</evidence>
<dbReference type="PRINTS" id="PR00455">
    <property type="entry name" value="HTHTETR"/>
</dbReference>
<dbReference type="GO" id="GO:0003677">
    <property type="term" value="F:DNA binding"/>
    <property type="evidence" value="ECO:0007669"/>
    <property type="project" value="UniProtKB-UniRule"/>
</dbReference>
<comment type="caution">
    <text evidence="5">The sequence shown here is derived from an EMBL/GenBank/DDBJ whole genome shotgun (WGS) entry which is preliminary data.</text>
</comment>
<dbReference type="InterPro" id="IPR001647">
    <property type="entry name" value="HTH_TetR"/>
</dbReference>
<evidence type="ECO:0000313" key="6">
    <source>
        <dbReference type="Proteomes" id="UP000187001"/>
    </source>
</evidence>
<evidence type="ECO:0000259" key="4">
    <source>
        <dbReference type="PROSITE" id="PS50977"/>
    </source>
</evidence>
<dbReference type="GO" id="GO:0006355">
    <property type="term" value="P:regulation of DNA-templated transcription"/>
    <property type="evidence" value="ECO:0007669"/>
    <property type="project" value="UniProtKB-ARBA"/>
</dbReference>
<evidence type="ECO:0000256" key="1">
    <source>
        <dbReference type="ARBA" id="ARBA00023125"/>
    </source>
</evidence>
<evidence type="ECO:0000256" key="2">
    <source>
        <dbReference type="PROSITE-ProRule" id="PRU00335"/>
    </source>
</evidence>
<dbReference type="InterPro" id="IPR050109">
    <property type="entry name" value="HTH-type_TetR-like_transc_reg"/>
</dbReference>
<dbReference type="AlphaFoldDB" id="A0ABD6QC14"/>
<organism evidence="5 6">
    <name type="scientific">Mycolicibacterium fortuitum</name>
    <name type="common">Mycobacterium fortuitum</name>
    <dbReference type="NCBI Taxonomy" id="1766"/>
    <lineage>
        <taxon>Bacteria</taxon>
        <taxon>Bacillati</taxon>
        <taxon>Actinomycetota</taxon>
        <taxon>Actinomycetes</taxon>
        <taxon>Mycobacteriales</taxon>
        <taxon>Mycobacteriaceae</taxon>
        <taxon>Mycolicibacterium</taxon>
    </lineage>
</organism>
<dbReference type="Proteomes" id="UP000187001">
    <property type="component" value="Unassembled WGS sequence"/>
</dbReference>
<evidence type="ECO:0000256" key="3">
    <source>
        <dbReference type="SAM" id="MobiDB-lite"/>
    </source>
</evidence>
<proteinExistence type="predicted"/>
<feature type="region of interest" description="Disordered" evidence="3">
    <location>
        <begin position="1"/>
        <end position="30"/>
    </location>
</feature>
<name>A0ABD6QC14_MYCFO</name>
<dbReference type="EMBL" id="MBER01000184">
    <property type="protein sequence ID" value="OMC32813.1"/>
    <property type="molecule type" value="Genomic_DNA"/>
</dbReference>
<dbReference type="Pfam" id="PF00440">
    <property type="entry name" value="TetR_N"/>
    <property type="match status" value="1"/>
</dbReference>
<feature type="domain" description="HTH tetR-type" evidence="4">
    <location>
        <begin position="33"/>
        <end position="93"/>
    </location>
</feature>
<dbReference type="InterPro" id="IPR009057">
    <property type="entry name" value="Homeodomain-like_sf"/>
</dbReference>
<accession>A0ABD6QC14</accession>
<gene>
    <name evidence="5" type="ORF">A5742_15355</name>
</gene>
<dbReference type="PROSITE" id="PS50977">
    <property type="entry name" value="HTH_TETR_2"/>
    <property type="match status" value="1"/>
</dbReference>
<dbReference type="InterPro" id="IPR036271">
    <property type="entry name" value="Tet_transcr_reg_TetR-rel_C_sf"/>
</dbReference>
<dbReference type="SUPFAM" id="SSF48498">
    <property type="entry name" value="Tetracyclin repressor-like, C-terminal domain"/>
    <property type="match status" value="1"/>
</dbReference>
<dbReference type="SUPFAM" id="SSF46689">
    <property type="entry name" value="Homeodomain-like"/>
    <property type="match status" value="1"/>
</dbReference>
<dbReference type="PANTHER" id="PTHR30055">
    <property type="entry name" value="HTH-TYPE TRANSCRIPTIONAL REGULATOR RUTR"/>
    <property type="match status" value="1"/>
</dbReference>
<sequence length="231" mass="25150">MLKPHYVAEQGSRLSAPQRRPRGRPVGGGNTAEQAREVLMDAAEHLFVTRGYRASTMEVIAHEAGYSRTAIYRQFANRDELIAAMVQRTTQRHMASIIPRIPEGAGPVDFLVESLVIVATELVSDPLLNTIADQTSEGTIASLIATDSELTDLVTTTIKAMIAEDARQFRPGLDPHDLAQFIIATALGFLVKTVPDITDPDVARRYIQTFVLPAIVHEPPAPQRVFPGGSG</sequence>
<reference evidence="5 6" key="1">
    <citation type="submission" date="2016-07" db="EMBL/GenBank/DDBJ databases">
        <authorList>
            <person name="Sutton G."/>
            <person name="Brinkac L."/>
            <person name="Sanka R."/>
            <person name="Adams M."/>
            <person name="Lau E."/>
            <person name="Kumar A."/>
            <person name="Macaden R."/>
        </authorList>
    </citation>
    <scope>NUCLEOTIDE SEQUENCE [LARGE SCALE GENOMIC DNA]</scope>
    <source>
        <strain evidence="5 6">GA-0871</strain>
    </source>
</reference>
<protein>
    <submittedName>
        <fullName evidence="5">TetR family transcriptional regulator</fullName>
    </submittedName>
</protein>
<feature type="DNA-binding region" description="H-T-H motif" evidence="2">
    <location>
        <begin position="56"/>
        <end position="75"/>
    </location>
</feature>
<dbReference type="PANTHER" id="PTHR30055:SF209">
    <property type="entry name" value="POSSIBLE TRANSCRIPTIONAL REGULATORY PROTEIN (PROBABLY TETR-FAMILY)"/>
    <property type="match status" value="1"/>
</dbReference>
<dbReference type="Gene3D" id="1.10.357.10">
    <property type="entry name" value="Tetracycline Repressor, domain 2"/>
    <property type="match status" value="1"/>
</dbReference>
<keyword evidence="1 2" id="KW-0238">DNA-binding</keyword>